<evidence type="ECO:0000256" key="1">
    <source>
        <dbReference type="SAM" id="SignalP"/>
    </source>
</evidence>
<dbReference type="SUPFAM" id="SSF51322">
    <property type="entry name" value="Cyanovirin-N"/>
    <property type="match status" value="1"/>
</dbReference>
<reference evidence="4" key="1">
    <citation type="journal article" date="2013" name="New Phytol.">
        <title>Comparative genomic and transcriptomic analyses reveal the hemibiotrophic stage shift of Colletotrichum fungi.</title>
        <authorList>
            <person name="Gan P."/>
            <person name="Ikeda K."/>
            <person name="Irieda H."/>
            <person name="Narusaka M."/>
            <person name="O'Connell R.J."/>
            <person name="Narusaka Y."/>
            <person name="Takano Y."/>
            <person name="Kubo Y."/>
            <person name="Shirasu K."/>
        </authorList>
    </citation>
    <scope>NUCLEOTIDE SEQUENCE [LARGE SCALE GENOMIC DNA]</scope>
    <source>
        <strain evidence="4">104-T / ATCC 96160 / CBS 514.97 / LARS 414 / MAFF 240422</strain>
    </source>
</reference>
<keyword evidence="1" id="KW-0732">Signal</keyword>
<protein>
    <recommendedName>
        <fullName evidence="2">Cyanovirin-N domain-containing protein</fullName>
    </recommendedName>
</protein>
<proteinExistence type="predicted"/>
<evidence type="ECO:0000259" key="2">
    <source>
        <dbReference type="Pfam" id="PF08881"/>
    </source>
</evidence>
<dbReference type="Proteomes" id="UP000014480">
    <property type="component" value="Unassembled WGS sequence"/>
</dbReference>
<keyword evidence="4" id="KW-1185">Reference proteome</keyword>
<evidence type="ECO:0000313" key="3">
    <source>
        <dbReference type="EMBL" id="TDZ17576.1"/>
    </source>
</evidence>
<feature type="signal peptide" evidence="1">
    <location>
        <begin position="1"/>
        <end position="22"/>
    </location>
</feature>
<dbReference type="EMBL" id="AMCV02000028">
    <property type="protein sequence ID" value="TDZ17576.1"/>
    <property type="molecule type" value="Genomic_DNA"/>
</dbReference>
<feature type="domain" description="Cyanovirin-N" evidence="2">
    <location>
        <begin position="27"/>
        <end position="162"/>
    </location>
</feature>
<sequence>MIFILQFVVAAILLASWATAAASPGGFTSSCSYVRFWNPEDNGAEVFQYSPYLVAKCKDKNNNDVCSYLPLMYCVAHVQGELRAQAEGYFYKSCEKCTYEEKTAQMNCLCGWGPGWGRWSNPRVLLGELFPPSPSSSSLVVLMTMKADLDADETISNSNGMLLCQGWAGIKIDCNRVQLNTLRWPH</sequence>
<accession>A0A484FIM4</accession>
<name>A0A484FIM4_COLOR</name>
<dbReference type="OrthoDB" id="4672515at2759"/>
<organism evidence="3 4">
    <name type="scientific">Colletotrichum orbiculare (strain 104-T / ATCC 96160 / CBS 514.97 / LARS 414 / MAFF 240422)</name>
    <name type="common">Cucumber anthracnose fungus</name>
    <name type="synonym">Colletotrichum lagenarium</name>
    <dbReference type="NCBI Taxonomy" id="1213857"/>
    <lineage>
        <taxon>Eukaryota</taxon>
        <taxon>Fungi</taxon>
        <taxon>Dikarya</taxon>
        <taxon>Ascomycota</taxon>
        <taxon>Pezizomycotina</taxon>
        <taxon>Sordariomycetes</taxon>
        <taxon>Hypocreomycetidae</taxon>
        <taxon>Glomerellales</taxon>
        <taxon>Glomerellaceae</taxon>
        <taxon>Colletotrichum</taxon>
        <taxon>Colletotrichum orbiculare species complex</taxon>
    </lineage>
</organism>
<dbReference type="InterPro" id="IPR036673">
    <property type="entry name" value="Cyanovirin-N_sf"/>
</dbReference>
<comment type="caution">
    <text evidence="3">The sequence shown here is derived from an EMBL/GenBank/DDBJ whole genome shotgun (WGS) entry which is preliminary data.</text>
</comment>
<reference evidence="4" key="2">
    <citation type="journal article" date="2019" name="Mol. Plant Microbe Interact.">
        <title>Genome sequence resources for four phytopathogenic fungi from the Colletotrichum orbiculare species complex.</title>
        <authorList>
            <person name="Gan P."/>
            <person name="Tsushima A."/>
            <person name="Narusaka M."/>
            <person name="Narusaka Y."/>
            <person name="Takano Y."/>
            <person name="Kubo Y."/>
            <person name="Shirasu K."/>
        </authorList>
    </citation>
    <scope>GENOME REANNOTATION</scope>
    <source>
        <strain evidence="4">104-T / ATCC 96160 / CBS 514.97 / LARS 414 / MAFF 240422</strain>
    </source>
</reference>
<dbReference type="Pfam" id="PF08881">
    <property type="entry name" value="CVNH"/>
    <property type="match status" value="1"/>
</dbReference>
<dbReference type="Gene3D" id="2.30.60.10">
    <property type="entry name" value="Cyanovirin-N"/>
    <property type="match status" value="1"/>
</dbReference>
<dbReference type="InterPro" id="IPR011058">
    <property type="entry name" value="Cyanovirin-N"/>
</dbReference>
<feature type="chain" id="PRO_5019747426" description="Cyanovirin-N domain-containing protein" evidence="1">
    <location>
        <begin position="23"/>
        <end position="186"/>
    </location>
</feature>
<dbReference type="AlphaFoldDB" id="A0A484FIM4"/>
<gene>
    <name evidence="3" type="ORF">Cob_v009490</name>
</gene>
<evidence type="ECO:0000313" key="4">
    <source>
        <dbReference type="Proteomes" id="UP000014480"/>
    </source>
</evidence>